<evidence type="ECO:0000313" key="1">
    <source>
        <dbReference type="EMBL" id="OTG65877.1"/>
    </source>
</evidence>
<proteinExistence type="predicted"/>
<evidence type="ECO:0000313" key="2">
    <source>
        <dbReference type="Proteomes" id="UP000242765"/>
    </source>
</evidence>
<name>A0A1Y3CIF4_9GAMM</name>
<dbReference type="EMBL" id="NEGB01000003">
    <property type="protein sequence ID" value="OTG65877.1"/>
    <property type="molecule type" value="Genomic_DNA"/>
</dbReference>
<dbReference type="OrthoDB" id="6687239at2"/>
<protein>
    <submittedName>
        <fullName evidence="1">Uncharacterized protein</fullName>
    </submittedName>
</protein>
<reference evidence="1 2" key="1">
    <citation type="submission" date="2017-04" db="EMBL/GenBank/DDBJ databases">
        <title>High diversity of culturable Acinetobacter species in natural soil and water ecosystems.</title>
        <authorList>
            <person name="Nemec A."/>
            <person name="Radolfova-Krizova L."/>
        </authorList>
    </citation>
    <scope>NUCLEOTIDE SEQUENCE [LARGE SCALE GENOMIC DNA]</scope>
    <source>
        <strain evidence="1 2">ANC 4999</strain>
    </source>
</reference>
<accession>A0A1Y3CIF4</accession>
<gene>
    <name evidence="1" type="ORF">B9T28_06665</name>
</gene>
<dbReference type="AlphaFoldDB" id="A0A1Y3CIF4"/>
<sequence>MSIPLSEIAKFTNNPDLQKNIQVWGEVLEKAHKGLNNLFNSSEMQQALIALNKMVIAFHNYINDPVVFKNH</sequence>
<keyword evidence="2" id="KW-1185">Reference proteome</keyword>
<organism evidence="1 2">
    <name type="scientific">Acinetobacter silvestris</name>
    <dbReference type="NCBI Taxonomy" id="1977882"/>
    <lineage>
        <taxon>Bacteria</taxon>
        <taxon>Pseudomonadati</taxon>
        <taxon>Pseudomonadota</taxon>
        <taxon>Gammaproteobacteria</taxon>
        <taxon>Moraxellales</taxon>
        <taxon>Moraxellaceae</taxon>
        <taxon>Acinetobacter</taxon>
    </lineage>
</organism>
<dbReference type="Proteomes" id="UP000242765">
    <property type="component" value="Unassembled WGS sequence"/>
</dbReference>
<comment type="caution">
    <text evidence="1">The sequence shown here is derived from an EMBL/GenBank/DDBJ whole genome shotgun (WGS) entry which is preliminary data.</text>
</comment>
<dbReference type="RefSeq" id="WP_086203219.1">
    <property type="nucleotide sequence ID" value="NZ_NEGB01000003.1"/>
</dbReference>